<comment type="caution">
    <text evidence="2">The sequence shown here is derived from an EMBL/GenBank/DDBJ whole genome shotgun (WGS) entry which is preliminary data.</text>
</comment>
<evidence type="ECO:0000313" key="2">
    <source>
        <dbReference type="EMBL" id="RQP21439.1"/>
    </source>
</evidence>
<evidence type="ECO:0000259" key="1">
    <source>
        <dbReference type="Pfam" id="PF14206"/>
    </source>
</evidence>
<dbReference type="RefSeq" id="WP_124543815.1">
    <property type="nucleotide sequence ID" value="NZ_QUSW01000011.1"/>
</dbReference>
<organism evidence="2 3">
    <name type="scientific">Piscinibacter terrae</name>
    <dbReference type="NCBI Taxonomy" id="2496871"/>
    <lineage>
        <taxon>Bacteria</taxon>
        <taxon>Pseudomonadati</taxon>
        <taxon>Pseudomonadota</taxon>
        <taxon>Betaproteobacteria</taxon>
        <taxon>Burkholderiales</taxon>
        <taxon>Sphaerotilaceae</taxon>
        <taxon>Piscinibacter</taxon>
    </lineage>
</organism>
<dbReference type="Proteomes" id="UP000267464">
    <property type="component" value="Unassembled WGS sequence"/>
</dbReference>
<dbReference type="OrthoDB" id="1456570at2"/>
<dbReference type="AlphaFoldDB" id="A0A3N7JJA5"/>
<sequence>MHDIPCPCCGFLTLEGEYGSYAICPVCDWEDDPVQLANPASAGGANSRSLAEAQSAAMARYPASVEVAGGYGRSSGWRPLSSAELEAANARRAVKHWYATAIVLEPEAYWRVNENGASSEPAA</sequence>
<reference evidence="2 3" key="2">
    <citation type="submission" date="2018-12" db="EMBL/GenBank/DDBJ databases">
        <title>Rhizobacter gummiphilus sp. nov., a rubber-degrading bacterium isolated from the soil of a botanical garden in Japan.</title>
        <authorList>
            <person name="Shunsuke S.S."/>
        </authorList>
    </citation>
    <scope>NUCLEOTIDE SEQUENCE [LARGE SCALE GENOMIC DNA]</scope>
    <source>
        <strain evidence="2 3">S-16</strain>
    </source>
</reference>
<dbReference type="EMBL" id="QUSW01000011">
    <property type="protein sequence ID" value="RQP21439.1"/>
    <property type="molecule type" value="Genomic_DNA"/>
</dbReference>
<name>A0A3N7JJA5_9BURK</name>
<evidence type="ECO:0000313" key="3">
    <source>
        <dbReference type="Proteomes" id="UP000267464"/>
    </source>
</evidence>
<feature type="domain" description="Cysteine-rich CPCC" evidence="1">
    <location>
        <begin position="5"/>
        <end position="56"/>
    </location>
</feature>
<proteinExistence type="predicted"/>
<dbReference type="InterPro" id="IPR025983">
    <property type="entry name" value="Cys_rich_CPCC"/>
</dbReference>
<dbReference type="Pfam" id="PF14206">
    <property type="entry name" value="Cys_rich_CPCC"/>
    <property type="match status" value="1"/>
</dbReference>
<protein>
    <recommendedName>
        <fullName evidence="1">Cysteine-rich CPCC domain-containing protein</fullName>
    </recommendedName>
</protein>
<reference evidence="2 3" key="1">
    <citation type="submission" date="2018-08" db="EMBL/GenBank/DDBJ databases">
        <authorList>
            <person name="Khan S.A."/>
            <person name="Jeon C.O."/>
            <person name="Chun B.H."/>
            <person name="Jeong S.E."/>
        </authorList>
    </citation>
    <scope>NUCLEOTIDE SEQUENCE [LARGE SCALE GENOMIC DNA]</scope>
    <source>
        <strain evidence="2 3">S-16</strain>
    </source>
</reference>
<gene>
    <name evidence="2" type="ORF">DZC73_28610</name>
</gene>
<accession>A0A3N7JJA5</accession>
<keyword evidence="3" id="KW-1185">Reference proteome</keyword>